<reference evidence="2 3" key="1">
    <citation type="submission" date="2023-07" db="EMBL/GenBank/DDBJ databases">
        <title>Sequencing the genomes of 1000 actinobacteria strains.</title>
        <authorList>
            <person name="Klenk H.-P."/>
        </authorList>
    </citation>
    <scope>NUCLEOTIDE SEQUENCE [LARGE SCALE GENOMIC DNA]</scope>
    <source>
        <strain evidence="2 3">DSM 44709</strain>
    </source>
</reference>
<dbReference type="AlphaFoldDB" id="A0AAE3W3H5"/>
<name>A0AAE3W3H5_9ACTN</name>
<keyword evidence="3" id="KW-1185">Reference proteome</keyword>
<protein>
    <submittedName>
        <fullName evidence="2">Uncharacterized protein</fullName>
    </submittedName>
</protein>
<feature type="region of interest" description="Disordered" evidence="1">
    <location>
        <begin position="32"/>
        <end position="53"/>
    </location>
</feature>
<evidence type="ECO:0000313" key="3">
    <source>
        <dbReference type="Proteomes" id="UP001240236"/>
    </source>
</evidence>
<organism evidence="2 3">
    <name type="scientific">Catenuloplanes indicus</name>
    <dbReference type="NCBI Taxonomy" id="137267"/>
    <lineage>
        <taxon>Bacteria</taxon>
        <taxon>Bacillati</taxon>
        <taxon>Actinomycetota</taxon>
        <taxon>Actinomycetes</taxon>
        <taxon>Micromonosporales</taxon>
        <taxon>Micromonosporaceae</taxon>
        <taxon>Catenuloplanes</taxon>
    </lineage>
</organism>
<dbReference type="RefSeq" id="WP_307243242.1">
    <property type="nucleotide sequence ID" value="NZ_JAUSUZ010000001.1"/>
</dbReference>
<evidence type="ECO:0000256" key="1">
    <source>
        <dbReference type="SAM" id="MobiDB-lite"/>
    </source>
</evidence>
<comment type="caution">
    <text evidence="2">The sequence shown here is derived from an EMBL/GenBank/DDBJ whole genome shotgun (WGS) entry which is preliminary data.</text>
</comment>
<proteinExistence type="predicted"/>
<sequence>MLNRNEMLRHRRQMQRRIRDVVAERRMALLDGAATAESEDGKSEEKSTQDCAA</sequence>
<dbReference type="Proteomes" id="UP001240236">
    <property type="component" value="Unassembled WGS sequence"/>
</dbReference>
<accession>A0AAE3W3H5</accession>
<feature type="compositionally biased region" description="Basic and acidic residues" evidence="1">
    <location>
        <begin position="39"/>
        <end position="53"/>
    </location>
</feature>
<gene>
    <name evidence="2" type="ORF">J2S42_005261</name>
</gene>
<evidence type="ECO:0000313" key="2">
    <source>
        <dbReference type="EMBL" id="MDQ0368592.1"/>
    </source>
</evidence>
<dbReference type="EMBL" id="JAUSUZ010000001">
    <property type="protein sequence ID" value="MDQ0368592.1"/>
    <property type="molecule type" value="Genomic_DNA"/>
</dbReference>